<evidence type="ECO:0000313" key="1">
    <source>
        <dbReference type="EMBL" id="CTQ45710.1"/>
    </source>
</evidence>
<name>A0A0M6YA76_9HYPH</name>
<reference evidence="2" key="1">
    <citation type="submission" date="2015-07" db="EMBL/GenBank/DDBJ databases">
        <authorList>
            <person name="Rodrigo-Torres Lidia"/>
            <person name="Arahal R.David."/>
        </authorList>
    </citation>
    <scope>NUCLEOTIDE SEQUENCE [LARGE SCALE GENOMIC DNA]</scope>
    <source>
        <strain evidence="2">CECT 4801</strain>
    </source>
</reference>
<gene>
    <name evidence="1" type="ORF">LAL4801_04165</name>
</gene>
<dbReference type="AlphaFoldDB" id="A0A0M6YA76"/>
<dbReference type="EMBL" id="CXST01000002">
    <property type="protein sequence ID" value="CTQ45710.1"/>
    <property type="molecule type" value="Genomic_DNA"/>
</dbReference>
<evidence type="ECO:0000313" key="2">
    <source>
        <dbReference type="Proteomes" id="UP000048926"/>
    </source>
</evidence>
<accession>A0A0M6YA76</accession>
<protein>
    <submittedName>
        <fullName evidence="1">Uncharacterized protein</fullName>
    </submittedName>
</protein>
<proteinExistence type="predicted"/>
<dbReference type="Proteomes" id="UP000048926">
    <property type="component" value="Unassembled WGS sequence"/>
</dbReference>
<sequence length="37" mass="4064">MTKRPTKKLTDAQLAQMIIIRDTPAAIAARRLAGITK</sequence>
<keyword evidence="2" id="KW-1185">Reference proteome</keyword>
<organism evidence="1 2">
    <name type="scientific">Roseibium aggregatum</name>
    <dbReference type="NCBI Taxonomy" id="187304"/>
    <lineage>
        <taxon>Bacteria</taxon>
        <taxon>Pseudomonadati</taxon>
        <taxon>Pseudomonadota</taxon>
        <taxon>Alphaproteobacteria</taxon>
        <taxon>Hyphomicrobiales</taxon>
        <taxon>Stappiaceae</taxon>
        <taxon>Roseibium</taxon>
    </lineage>
</organism>